<dbReference type="EMBL" id="CP012801">
    <property type="protein sequence ID" value="ALJ61104.1"/>
    <property type="molecule type" value="Genomic_DNA"/>
</dbReference>
<reference evidence="8 9" key="2">
    <citation type="journal article" date="2019" name="Nat. Med.">
        <title>A library of human gut bacterial isolates paired with longitudinal multiomics data enables mechanistic microbiome research.</title>
        <authorList>
            <person name="Poyet M."/>
            <person name="Groussin M."/>
            <person name="Gibbons S.M."/>
            <person name="Avila-Pacheco J."/>
            <person name="Jiang X."/>
            <person name="Kearney S.M."/>
            <person name="Perrotta A.R."/>
            <person name="Berdy B."/>
            <person name="Zhao S."/>
            <person name="Lieberman T.D."/>
            <person name="Swanson P.K."/>
            <person name="Smith M."/>
            <person name="Roesemann S."/>
            <person name="Alexander J.E."/>
            <person name="Rich S.A."/>
            <person name="Livny J."/>
            <person name="Vlamakis H."/>
            <person name="Clish C."/>
            <person name="Bullock K."/>
            <person name="Deik A."/>
            <person name="Scott J."/>
            <person name="Pierce K.A."/>
            <person name="Xavier R.J."/>
            <person name="Alm E.J."/>
        </authorList>
    </citation>
    <scope>NUCLEOTIDE SEQUENCE [LARGE SCALE GENOMIC DNA]</scope>
    <source>
        <strain evidence="4 8">BIOML-A6</strain>
        <strain evidence="5 9">BIOML-A8</strain>
    </source>
</reference>
<sequence length="167" mass="18966">MGMIYLVRKKLFQTKEGAKQLYYAVQRTLQPRGGVTEDILAKRIAHRTGRSEGDVKGILADLPHFIEEALKNGESVSIKGLGSFHIAITSEGFEHPEDVMPGTVRISRVYFTADRGLTRELSREMRFFRYPLSKYFPASMLSKKVVEAEKKAELQGEFPEEEITENP</sequence>
<evidence type="ECO:0000313" key="8">
    <source>
        <dbReference type="Proteomes" id="UP000448877"/>
    </source>
</evidence>
<evidence type="ECO:0000313" key="4">
    <source>
        <dbReference type="EMBL" id="KAA5413790.1"/>
    </source>
</evidence>
<dbReference type="EMBL" id="VVYX01000013">
    <property type="protein sequence ID" value="KAA5418762.1"/>
    <property type="molecule type" value="Genomic_DNA"/>
</dbReference>
<keyword evidence="1 3" id="KW-0238">DNA-binding</keyword>
<organism evidence="3 7">
    <name type="scientific">Bacteroides cellulosilyticus</name>
    <dbReference type="NCBI Taxonomy" id="246787"/>
    <lineage>
        <taxon>Bacteria</taxon>
        <taxon>Pseudomonadati</taxon>
        <taxon>Bacteroidota</taxon>
        <taxon>Bacteroidia</taxon>
        <taxon>Bacteroidales</taxon>
        <taxon>Bacteroidaceae</taxon>
        <taxon>Bacteroides</taxon>
    </lineage>
</organism>
<evidence type="ECO:0000313" key="3">
    <source>
        <dbReference type="EMBL" id="ALJ61104.1"/>
    </source>
</evidence>
<dbReference type="eggNOG" id="COG0776">
    <property type="taxonomic scope" value="Bacteria"/>
</dbReference>
<dbReference type="SUPFAM" id="SSF47729">
    <property type="entry name" value="IHF-like DNA-binding proteins"/>
    <property type="match status" value="1"/>
</dbReference>
<reference evidence="3 7" key="1">
    <citation type="journal article" date="2015" name="Science">
        <title>Genetic determinants of in vivo fitness and diet responsiveness in multiple human gut Bacteroides.</title>
        <authorList>
            <person name="Wu M."/>
            <person name="McNulty N.P."/>
            <person name="Rodionov D.A."/>
            <person name="Khoroshkin M.S."/>
            <person name="Griffin N.W."/>
            <person name="Cheng J."/>
            <person name="Latreille P."/>
            <person name="Kerstetter R.A."/>
            <person name="Terrapon N."/>
            <person name="Henrissat B."/>
            <person name="Osterman A.L."/>
            <person name="Gordon J.I."/>
        </authorList>
    </citation>
    <scope>NUCLEOTIDE SEQUENCE [LARGE SCALE GENOMIC DNA]</scope>
    <source>
        <strain evidence="3 7">WH2</strain>
    </source>
</reference>
<dbReference type="Proteomes" id="UP001221924">
    <property type="component" value="Unassembled WGS sequence"/>
</dbReference>
<dbReference type="PATRIC" id="fig|246787.4.peg.4019"/>
<evidence type="ECO:0000313" key="5">
    <source>
        <dbReference type="EMBL" id="KAA5418762.1"/>
    </source>
</evidence>
<evidence type="ECO:0000256" key="1">
    <source>
        <dbReference type="ARBA" id="ARBA00023125"/>
    </source>
</evidence>
<dbReference type="Gene3D" id="4.10.520.10">
    <property type="entry name" value="IHF-like DNA-binding proteins"/>
    <property type="match status" value="1"/>
</dbReference>
<dbReference type="Proteomes" id="UP000448877">
    <property type="component" value="Unassembled WGS sequence"/>
</dbReference>
<dbReference type="NCBIfam" id="TIGR01201">
    <property type="entry name" value="HU_rel"/>
    <property type="match status" value="1"/>
</dbReference>
<reference evidence="6" key="3">
    <citation type="submission" date="2023-03" db="EMBL/GenBank/DDBJ databases">
        <title>DFI Biobank Strains.</title>
        <authorList>
            <person name="Mostad J."/>
            <person name="Paddock L."/>
            <person name="Medina S."/>
            <person name="Waligurski E."/>
            <person name="Barat B."/>
            <person name="Smith R."/>
            <person name="Burgo V."/>
            <person name="Metcalfe C."/>
            <person name="Woodson C."/>
            <person name="Sundararajan A."/>
            <person name="Ramaswamy R."/>
            <person name="Lin H."/>
            <person name="Pamer E.G."/>
        </authorList>
    </citation>
    <scope>NUCLEOTIDE SEQUENCE</scope>
    <source>
        <strain evidence="6">DFI.9.5</strain>
    </source>
</reference>
<feature type="domain" description="HU" evidence="2">
    <location>
        <begin position="1"/>
        <end position="127"/>
    </location>
</feature>
<proteinExistence type="predicted"/>
<dbReference type="KEGG" id="bcel:BcellWH2_03883"/>
<dbReference type="Proteomes" id="UP000482653">
    <property type="component" value="Unassembled WGS sequence"/>
</dbReference>
<evidence type="ECO:0000313" key="6">
    <source>
        <dbReference type="EMBL" id="MDE8696909.1"/>
    </source>
</evidence>
<dbReference type="GO" id="GO:0003677">
    <property type="term" value="F:DNA binding"/>
    <property type="evidence" value="ECO:0007669"/>
    <property type="project" value="UniProtKB-KW"/>
</dbReference>
<dbReference type="EMBL" id="JARFID010000032">
    <property type="protein sequence ID" value="MDE8696909.1"/>
    <property type="molecule type" value="Genomic_DNA"/>
</dbReference>
<protein>
    <submittedName>
        <fullName evidence="3 4">DNA-binding protein</fullName>
    </submittedName>
    <submittedName>
        <fullName evidence="6">HU family DNA-binding protein</fullName>
    </submittedName>
</protein>
<dbReference type="InterPro" id="IPR005902">
    <property type="entry name" value="HU_DNA-bd_put"/>
</dbReference>
<evidence type="ECO:0000259" key="2">
    <source>
        <dbReference type="Pfam" id="PF18291"/>
    </source>
</evidence>
<gene>
    <name evidence="3" type="ORF">BcellWH2_03883</name>
    <name evidence="4" type="ORF">F2Y81_21915</name>
    <name evidence="5" type="ORF">F2Y87_12600</name>
    <name evidence="6" type="ORF">PZH42_22655</name>
</gene>
<dbReference type="RefSeq" id="WP_007212298.1">
    <property type="nucleotide sequence ID" value="NZ_CABMLT010000010.1"/>
</dbReference>
<dbReference type="Pfam" id="PF18291">
    <property type="entry name" value="HU-HIG"/>
    <property type="match status" value="1"/>
</dbReference>
<dbReference type="Proteomes" id="UP000061809">
    <property type="component" value="Chromosome"/>
</dbReference>
<name>A0A0P0G0P6_9BACE</name>
<dbReference type="AlphaFoldDB" id="A0A0P0G0P6"/>
<dbReference type="EMBL" id="VVYV01000047">
    <property type="protein sequence ID" value="KAA5413790.1"/>
    <property type="molecule type" value="Genomic_DNA"/>
</dbReference>
<dbReference type="GeneID" id="66310352"/>
<dbReference type="InterPro" id="IPR041607">
    <property type="entry name" value="HU-HIG"/>
</dbReference>
<evidence type="ECO:0000313" key="9">
    <source>
        <dbReference type="Proteomes" id="UP000482653"/>
    </source>
</evidence>
<dbReference type="InterPro" id="IPR010992">
    <property type="entry name" value="IHF-like_DNA-bd_dom_sf"/>
</dbReference>
<accession>A0A0P0G0P6</accession>
<evidence type="ECO:0000313" key="7">
    <source>
        <dbReference type="Proteomes" id="UP000061809"/>
    </source>
</evidence>